<dbReference type="Pfam" id="PF00665">
    <property type="entry name" value="rve"/>
    <property type="match status" value="1"/>
</dbReference>
<proteinExistence type="inferred from homology"/>
<dbReference type="InterPro" id="IPR001598">
    <property type="entry name" value="Transposase_IS30_CS"/>
</dbReference>
<dbReference type="InterPro" id="IPR025246">
    <property type="entry name" value="IS30-like_HTH"/>
</dbReference>
<dbReference type="GO" id="GO:0006313">
    <property type="term" value="P:DNA transposition"/>
    <property type="evidence" value="ECO:0007669"/>
    <property type="project" value="InterPro"/>
</dbReference>
<evidence type="ECO:0000313" key="8">
    <source>
        <dbReference type="Proteomes" id="UP000009215"/>
    </source>
</evidence>
<protein>
    <submittedName>
        <fullName evidence="7">Transposase for insertion sequence element IS4351</fullName>
    </submittedName>
</protein>
<dbReference type="PROSITE" id="PS50994">
    <property type="entry name" value="INTEGRASE"/>
    <property type="match status" value="1"/>
</dbReference>
<dbReference type="PANTHER" id="PTHR10948">
    <property type="entry name" value="TRANSPOSASE"/>
    <property type="match status" value="1"/>
</dbReference>
<reference evidence="7 8" key="1">
    <citation type="submission" date="2012-05" db="EMBL/GenBank/DDBJ databases">
        <title>Complete genome sequence of a Streptococcus dysgalactiae subsp. equisimilis strain possessing Lancefield's group A antigen.</title>
        <authorList>
            <person name="Luetticken R."/>
            <person name="Bruellhoff K."/>
            <person name="Van der Linden M."/>
            <person name="Peltroche-Llacsahuanga H."/>
            <person name="Blom J."/>
            <person name="Weber-Lehmann J."/>
            <person name="Ferretti J.J."/>
            <person name="McShan W.M."/>
        </authorList>
    </citation>
    <scope>NUCLEOTIDE SEQUENCE [LARGE SCALE GENOMIC DNA]</scope>
    <source>
        <strain evidence="7 8">AC-2713</strain>
    </source>
</reference>
<feature type="domain" description="Integrase catalytic" evidence="6">
    <location>
        <begin position="184"/>
        <end position="344"/>
    </location>
</feature>
<dbReference type="GO" id="GO:0015074">
    <property type="term" value="P:DNA integration"/>
    <property type="evidence" value="ECO:0007669"/>
    <property type="project" value="InterPro"/>
</dbReference>
<dbReference type="GO" id="GO:0004803">
    <property type="term" value="F:transposase activity"/>
    <property type="evidence" value="ECO:0007669"/>
    <property type="project" value="InterPro"/>
</dbReference>
<dbReference type="InterPro" id="IPR001584">
    <property type="entry name" value="Integrase_cat-core"/>
</dbReference>
<dbReference type="InterPro" id="IPR053392">
    <property type="entry name" value="Transposase_IS30-like"/>
</dbReference>
<name>A0AB33R664_STREQ</name>
<dbReference type="Pfam" id="PF13936">
    <property type="entry name" value="HTH_38"/>
    <property type="match status" value="1"/>
</dbReference>
<comment type="similarity">
    <text evidence="2">Belongs to the transposase IS30 family.</text>
</comment>
<evidence type="ECO:0000256" key="4">
    <source>
        <dbReference type="ARBA" id="ARBA00023125"/>
    </source>
</evidence>
<dbReference type="Proteomes" id="UP000009215">
    <property type="component" value="Chromosome"/>
</dbReference>
<evidence type="ECO:0000256" key="3">
    <source>
        <dbReference type="ARBA" id="ARBA00022578"/>
    </source>
</evidence>
<keyword evidence="4" id="KW-0238">DNA-binding</keyword>
<evidence type="ECO:0000313" key="7">
    <source>
        <dbReference type="EMBL" id="CCI62771.1"/>
    </source>
</evidence>
<dbReference type="InterPro" id="IPR051917">
    <property type="entry name" value="Transposase-Integrase"/>
</dbReference>
<organism evidence="7 8">
    <name type="scientific">Streptococcus dysgalactiae subsp. equisimilis AC-2713</name>
    <dbReference type="NCBI Taxonomy" id="759913"/>
    <lineage>
        <taxon>Bacteria</taxon>
        <taxon>Bacillati</taxon>
        <taxon>Bacillota</taxon>
        <taxon>Bacilli</taxon>
        <taxon>Lactobacillales</taxon>
        <taxon>Streptococcaceae</taxon>
        <taxon>Streptococcus</taxon>
    </lineage>
</organism>
<sequence length="344" mass="39247">MNMSNINSTRKSSYSHFSATERGEIAAYLKMGKKPVEIARLLGRHRSTICREIKRGSVEQVKDKNGKQTFFNAYFADSGQRVYETNRQKSSYLKLNGCSARFIAQLESALTANIRLHSVDSFVQTYKVNHPEEVVPSTKTIYRYIKEGVLAIKPIDLPKMVSIRKRSKKVMKTKTNKKTLGKSIEERPEYINDRSEFGHWEIDLVLGKKTKGEAVMLTLVERQTRYALGVKLEDKQSQTINRAVTHLISQYPIASITADNGSEFSLLSTLEAVDVYFAHPYSSHERGTNENFNGLLREYVPKGISLNPLTSEELDNYLTAINERPRRLLQYQSSTFLFELARTA</sequence>
<dbReference type="InterPro" id="IPR036397">
    <property type="entry name" value="RNaseH_sf"/>
</dbReference>
<dbReference type="KEGG" id="sdc:SDSE_1277"/>
<dbReference type="Gene3D" id="3.30.420.10">
    <property type="entry name" value="Ribonuclease H-like superfamily/Ribonuclease H"/>
    <property type="match status" value="1"/>
</dbReference>
<dbReference type="AlphaFoldDB" id="A0AB33R664"/>
<keyword evidence="3" id="KW-0815">Transposition</keyword>
<evidence type="ECO:0000259" key="6">
    <source>
        <dbReference type="PROSITE" id="PS50994"/>
    </source>
</evidence>
<keyword evidence="5" id="KW-0233">DNA recombination</keyword>
<dbReference type="PROSITE" id="PS01043">
    <property type="entry name" value="TRANSPOSASE_IS30"/>
    <property type="match status" value="1"/>
</dbReference>
<dbReference type="EMBL" id="HE858529">
    <property type="protein sequence ID" value="CCI62771.1"/>
    <property type="molecule type" value="Genomic_DNA"/>
</dbReference>
<dbReference type="GO" id="GO:0003677">
    <property type="term" value="F:DNA binding"/>
    <property type="evidence" value="ECO:0007669"/>
    <property type="project" value="UniProtKB-KW"/>
</dbReference>
<dbReference type="SUPFAM" id="SSF53098">
    <property type="entry name" value="Ribonuclease H-like"/>
    <property type="match status" value="1"/>
</dbReference>
<comment type="function">
    <text evidence="1">Required for the transposition of the insertion element.</text>
</comment>
<evidence type="ECO:0000256" key="1">
    <source>
        <dbReference type="ARBA" id="ARBA00002190"/>
    </source>
</evidence>
<gene>
    <name evidence="7" type="ORF">SDSE_1277</name>
</gene>
<evidence type="ECO:0000256" key="5">
    <source>
        <dbReference type="ARBA" id="ARBA00023172"/>
    </source>
</evidence>
<evidence type="ECO:0000256" key="2">
    <source>
        <dbReference type="ARBA" id="ARBA00006363"/>
    </source>
</evidence>
<accession>A0AB33R664</accession>
<dbReference type="NCBIfam" id="NF033563">
    <property type="entry name" value="transpos_IS30"/>
    <property type="match status" value="1"/>
</dbReference>
<dbReference type="GO" id="GO:0005829">
    <property type="term" value="C:cytosol"/>
    <property type="evidence" value="ECO:0007669"/>
    <property type="project" value="TreeGrafter"/>
</dbReference>
<dbReference type="PANTHER" id="PTHR10948:SF23">
    <property type="entry name" value="TRANSPOSASE INSI FOR INSERTION SEQUENCE ELEMENT IS30A-RELATED"/>
    <property type="match status" value="1"/>
</dbReference>
<dbReference type="InterPro" id="IPR012337">
    <property type="entry name" value="RNaseH-like_sf"/>
</dbReference>